<sequence length="372" mass="42524">MFAAGSWDALAEHVLCSQHSSDLEAEDARCASDLLSEEEDQDSSSSHAQTKQAWWATLLEQHTKDQGFSIPKWQDPVALFSACTASFAEASVFKELGIPIRCLGTSEPCEAFREFAQSNHDADHWHLTMQDQIEDKPCTIHKDATSCCVVVQPDYLVMGTPCNPFSRQRNKRFHEKSVMQHELAQHTFTDAYLLLEKYEPPSATMEQSDGFSAPLHAGSDDSPLKRFLAGLDSRKFKHGHYVVVHKLDMKIWVKILRNRIWVNFFRRDLYSKQDVVRFSTILQALVKQQTNTEPIEIDELLLDTNHTLWKTELMRLEANSKRCPSSSDDGSGKEWRTQIAEWRDKLSVSSSYAPWDDLNLRARGLHITPRVQ</sequence>
<dbReference type="InterPro" id="IPR029063">
    <property type="entry name" value="SAM-dependent_MTases_sf"/>
</dbReference>
<dbReference type="EMBL" id="CAJNNV010029700">
    <property type="protein sequence ID" value="CAE8629751.1"/>
    <property type="molecule type" value="Genomic_DNA"/>
</dbReference>
<dbReference type="InterPro" id="IPR001525">
    <property type="entry name" value="C5_MeTfrase"/>
</dbReference>
<dbReference type="Proteomes" id="UP000654075">
    <property type="component" value="Unassembled WGS sequence"/>
</dbReference>
<dbReference type="Gene3D" id="3.40.50.150">
    <property type="entry name" value="Vaccinia Virus protein VP39"/>
    <property type="match status" value="1"/>
</dbReference>
<dbReference type="GO" id="GO:0008168">
    <property type="term" value="F:methyltransferase activity"/>
    <property type="evidence" value="ECO:0007669"/>
    <property type="project" value="UniProtKB-KW"/>
</dbReference>
<dbReference type="AlphaFoldDB" id="A0A813GUX0"/>
<keyword evidence="4" id="KW-1185">Reference proteome</keyword>
<gene>
    <name evidence="3" type="ORF">PGLA1383_LOCUS46176</name>
</gene>
<organism evidence="3 4">
    <name type="scientific">Polarella glacialis</name>
    <name type="common">Dinoflagellate</name>
    <dbReference type="NCBI Taxonomy" id="89957"/>
    <lineage>
        <taxon>Eukaryota</taxon>
        <taxon>Sar</taxon>
        <taxon>Alveolata</taxon>
        <taxon>Dinophyceae</taxon>
        <taxon>Suessiales</taxon>
        <taxon>Suessiaceae</taxon>
        <taxon>Polarella</taxon>
    </lineage>
</organism>
<evidence type="ECO:0000313" key="3">
    <source>
        <dbReference type="EMBL" id="CAE8629751.1"/>
    </source>
</evidence>
<evidence type="ECO:0008006" key="5">
    <source>
        <dbReference type="Google" id="ProtNLM"/>
    </source>
</evidence>
<comment type="caution">
    <text evidence="3">The sequence shown here is derived from an EMBL/GenBank/DDBJ whole genome shotgun (WGS) entry which is preliminary data.</text>
</comment>
<evidence type="ECO:0000256" key="2">
    <source>
        <dbReference type="ARBA" id="ARBA00022679"/>
    </source>
</evidence>
<keyword evidence="2" id="KW-0808">Transferase</keyword>
<dbReference type="OrthoDB" id="411534at2759"/>
<dbReference type="GO" id="GO:0032259">
    <property type="term" value="P:methylation"/>
    <property type="evidence" value="ECO:0007669"/>
    <property type="project" value="UniProtKB-KW"/>
</dbReference>
<accession>A0A813GUX0</accession>
<dbReference type="Pfam" id="PF00145">
    <property type="entry name" value="DNA_methylase"/>
    <property type="match status" value="1"/>
</dbReference>
<reference evidence="3" key="1">
    <citation type="submission" date="2021-02" db="EMBL/GenBank/DDBJ databases">
        <authorList>
            <person name="Dougan E. K."/>
            <person name="Rhodes N."/>
            <person name="Thang M."/>
            <person name="Chan C."/>
        </authorList>
    </citation>
    <scope>NUCLEOTIDE SEQUENCE</scope>
</reference>
<proteinExistence type="predicted"/>
<dbReference type="SUPFAM" id="SSF53335">
    <property type="entry name" value="S-adenosyl-L-methionine-dependent methyltransferases"/>
    <property type="match status" value="1"/>
</dbReference>
<evidence type="ECO:0000313" key="4">
    <source>
        <dbReference type="Proteomes" id="UP000654075"/>
    </source>
</evidence>
<protein>
    <recommendedName>
        <fullName evidence="5">DNA (cytosine-5-)-methyltransferase</fullName>
    </recommendedName>
</protein>
<evidence type="ECO:0000256" key="1">
    <source>
        <dbReference type="ARBA" id="ARBA00022603"/>
    </source>
</evidence>
<keyword evidence="1" id="KW-0489">Methyltransferase</keyword>
<name>A0A813GUX0_POLGL</name>